<sequence>MDMINGESSCELLQAQAQVYNCTFNFINSMALKCAVQLGIPDLINKHGQPMTLSQLVTALNILPKKAGSLHRLMRILAHSGFFDRQKTSKNEQEEEYTLTPASKLLLKDKPLKAAPFVHLILDPIIRDTFHFMSTWFQNDDPTVFETANGKPIWDCIAQQPKLKNLFYDAMSADSQLIASVVMKDCKHVFMGLKSLVDVGGGTGAMAKVIASAFPHIKCTVFDLPHVVDNLQGIDQNLEFIGGDMFEAIPSADAVLLKWIIHDWGDEESVKILKKCKEAIPSRGKVIIIDMAIDSEKEEKETILETQLCCDMLMMGMLNTAKERSVEQWKKLFLEAGFTHFKINPVLGLRSLIEVYP</sequence>
<dbReference type="PANTHER" id="PTHR11746">
    <property type="entry name" value="O-METHYLTRANSFERASE"/>
    <property type="match status" value="1"/>
</dbReference>
<evidence type="ECO:0000256" key="3">
    <source>
        <dbReference type="ARBA" id="ARBA00022691"/>
    </source>
</evidence>
<evidence type="ECO:0000256" key="2">
    <source>
        <dbReference type="ARBA" id="ARBA00022679"/>
    </source>
</evidence>
<keyword evidence="7" id="KW-1185">Reference proteome</keyword>
<feature type="domain" description="O-methyltransferase C-terminal" evidence="4">
    <location>
        <begin position="134"/>
        <end position="338"/>
    </location>
</feature>
<organism evidence="6 7">
    <name type="scientific">Xanthoceras sorbifolium</name>
    <dbReference type="NCBI Taxonomy" id="99658"/>
    <lineage>
        <taxon>Eukaryota</taxon>
        <taxon>Viridiplantae</taxon>
        <taxon>Streptophyta</taxon>
        <taxon>Embryophyta</taxon>
        <taxon>Tracheophyta</taxon>
        <taxon>Spermatophyta</taxon>
        <taxon>Magnoliopsida</taxon>
        <taxon>eudicotyledons</taxon>
        <taxon>Gunneridae</taxon>
        <taxon>Pentapetalae</taxon>
        <taxon>rosids</taxon>
        <taxon>malvids</taxon>
        <taxon>Sapindales</taxon>
        <taxon>Sapindaceae</taxon>
        <taxon>Xanthoceroideae</taxon>
        <taxon>Xanthoceras</taxon>
    </lineage>
</organism>
<dbReference type="PIRSF" id="PIRSF005739">
    <property type="entry name" value="O-mtase"/>
    <property type="match status" value="1"/>
</dbReference>
<keyword evidence="1" id="KW-0489">Methyltransferase</keyword>
<name>A0ABQ8IKJ2_9ROSI</name>
<evidence type="ECO:0000259" key="5">
    <source>
        <dbReference type="Pfam" id="PF08100"/>
    </source>
</evidence>
<dbReference type="InterPro" id="IPR036388">
    <property type="entry name" value="WH-like_DNA-bd_sf"/>
</dbReference>
<evidence type="ECO:0000313" key="7">
    <source>
        <dbReference type="Proteomes" id="UP000827721"/>
    </source>
</evidence>
<dbReference type="SUPFAM" id="SSF53335">
    <property type="entry name" value="S-adenosyl-L-methionine-dependent methyltransferases"/>
    <property type="match status" value="1"/>
</dbReference>
<dbReference type="InterPro" id="IPR001077">
    <property type="entry name" value="COMT_C"/>
</dbReference>
<gene>
    <name evidence="6" type="ORF">JRO89_XS01G0189600</name>
</gene>
<evidence type="ECO:0000259" key="4">
    <source>
        <dbReference type="Pfam" id="PF00891"/>
    </source>
</evidence>
<protein>
    <submittedName>
        <fullName evidence="6">Uncharacterized protein</fullName>
    </submittedName>
</protein>
<dbReference type="Pfam" id="PF00891">
    <property type="entry name" value="Methyltransf_2"/>
    <property type="match status" value="1"/>
</dbReference>
<dbReference type="InterPro" id="IPR029063">
    <property type="entry name" value="SAM-dependent_MTases_sf"/>
</dbReference>
<evidence type="ECO:0000256" key="1">
    <source>
        <dbReference type="ARBA" id="ARBA00022603"/>
    </source>
</evidence>
<dbReference type="Gene3D" id="1.10.10.10">
    <property type="entry name" value="Winged helix-like DNA-binding domain superfamily/Winged helix DNA-binding domain"/>
    <property type="match status" value="1"/>
</dbReference>
<evidence type="ECO:0000313" key="6">
    <source>
        <dbReference type="EMBL" id="KAH7577000.1"/>
    </source>
</evidence>
<dbReference type="Gene3D" id="3.40.50.150">
    <property type="entry name" value="Vaccinia Virus protein VP39"/>
    <property type="match status" value="1"/>
</dbReference>
<dbReference type="SUPFAM" id="SSF46785">
    <property type="entry name" value="Winged helix' DNA-binding domain"/>
    <property type="match status" value="1"/>
</dbReference>
<reference evidence="6 7" key="1">
    <citation type="submission" date="2021-02" db="EMBL/GenBank/DDBJ databases">
        <title>Plant Genome Project.</title>
        <authorList>
            <person name="Zhang R.-G."/>
        </authorList>
    </citation>
    <scope>NUCLEOTIDE SEQUENCE [LARGE SCALE GENOMIC DNA]</scope>
    <source>
        <tissue evidence="6">Leaves</tissue>
    </source>
</reference>
<accession>A0ABQ8IKJ2</accession>
<dbReference type="InterPro" id="IPR036390">
    <property type="entry name" value="WH_DNA-bd_sf"/>
</dbReference>
<comment type="caution">
    <text evidence="6">The sequence shown here is derived from an EMBL/GenBank/DDBJ whole genome shotgun (WGS) entry which is preliminary data.</text>
</comment>
<proteinExistence type="predicted"/>
<dbReference type="InterPro" id="IPR012967">
    <property type="entry name" value="COMT_dimerisation"/>
</dbReference>
<dbReference type="Pfam" id="PF08100">
    <property type="entry name" value="Dimerisation"/>
    <property type="match status" value="1"/>
</dbReference>
<dbReference type="Proteomes" id="UP000827721">
    <property type="component" value="Unassembled WGS sequence"/>
</dbReference>
<keyword evidence="3" id="KW-0949">S-adenosyl-L-methionine</keyword>
<dbReference type="InterPro" id="IPR016461">
    <property type="entry name" value="COMT-like"/>
</dbReference>
<feature type="domain" description="O-methyltransferase dimerisation" evidence="5">
    <location>
        <begin position="23"/>
        <end position="109"/>
    </location>
</feature>
<dbReference type="EMBL" id="JAFEMO010000001">
    <property type="protein sequence ID" value="KAH7577000.1"/>
    <property type="molecule type" value="Genomic_DNA"/>
</dbReference>
<dbReference type="CDD" id="cd02440">
    <property type="entry name" value="AdoMet_MTases"/>
    <property type="match status" value="1"/>
</dbReference>
<dbReference type="PROSITE" id="PS51683">
    <property type="entry name" value="SAM_OMT_II"/>
    <property type="match status" value="1"/>
</dbReference>
<keyword evidence="2" id="KW-0808">Transferase</keyword>